<dbReference type="OrthoDB" id="5345649at2"/>
<dbReference type="Proteomes" id="UP000256424">
    <property type="component" value="Unassembled WGS sequence"/>
</dbReference>
<dbReference type="Gene3D" id="1.10.1200.10">
    <property type="entry name" value="ACP-like"/>
    <property type="match status" value="1"/>
</dbReference>
<comment type="caution">
    <text evidence="2">The sequence shown here is derived from an EMBL/GenBank/DDBJ whole genome shotgun (WGS) entry which is preliminary data.</text>
</comment>
<evidence type="ECO:0000313" key="3">
    <source>
        <dbReference type="Proteomes" id="UP000256424"/>
    </source>
</evidence>
<keyword evidence="3" id="KW-1185">Reference proteome</keyword>
<dbReference type="EMBL" id="NXLW01000024">
    <property type="protein sequence ID" value="RDU69822.1"/>
    <property type="molecule type" value="Genomic_DNA"/>
</dbReference>
<dbReference type="AlphaFoldDB" id="A0A3D8IX44"/>
<dbReference type="InterPro" id="IPR036736">
    <property type="entry name" value="ACP-like_sf"/>
</dbReference>
<reference evidence="2 3" key="1">
    <citation type="submission" date="2018-04" db="EMBL/GenBank/DDBJ databases">
        <title>Novel Campyloabacter and Helicobacter Species and Strains.</title>
        <authorList>
            <person name="Mannion A.J."/>
            <person name="Shen Z."/>
            <person name="Fox J.G."/>
        </authorList>
    </citation>
    <scope>NUCLEOTIDE SEQUENCE [LARGE SCALE GENOMIC DNA]</scope>
    <source>
        <strain evidence="2 3">MIT 97-5075</strain>
    </source>
</reference>
<name>A0A3D8IX44_9HELI</name>
<proteinExistence type="predicted"/>
<feature type="domain" description="Carrier" evidence="1">
    <location>
        <begin position="5"/>
        <end position="67"/>
    </location>
</feature>
<sequence>MTKEELIEAIEDILMIDLGTLELDKNLNEYEDWDSMAHLSLLALFDSKLQIKIKPKDIRTMQTARDILLKAQV</sequence>
<accession>A0A3D8IX44</accession>
<protein>
    <submittedName>
        <fullName evidence="2">Acyl carrier protein</fullName>
    </submittedName>
</protein>
<dbReference type="SUPFAM" id="SSF47336">
    <property type="entry name" value="ACP-like"/>
    <property type="match status" value="1"/>
</dbReference>
<organism evidence="2 3">
    <name type="scientific">Helicobacter aurati</name>
    <dbReference type="NCBI Taxonomy" id="137778"/>
    <lineage>
        <taxon>Bacteria</taxon>
        <taxon>Pseudomonadati</taxon>
        <taxon>Campylobacterota</taxon>
        <taxon>Epsilonproteobacteria</taxon>
        <taxon>Campylobacterales</taxon>
        <taxon>Helicobacteraceae</taxon>
        <taxon>Helicobacter</taxon>
    </lineage>
</organism>
<dbReference type="InterPro" id="IPR009081">
    <property type="entry name" value="PP-bd_ACP"/>
</dbReference>
<dbReference type="RefSeq" id="WP_104762769.1">
    <property type="nucleotide sequence ID" value="NZ_FZPM01000007.1"/>
</dbReference>
<evidence type="ECO:0000313" key="2">
    <source>
        <dbReference type="EMBL" id="RDU69822.1"/>
    </source>
</evidence>
<evidence type="ECO:0000259" key="1">
    <source>
        <dbReference type="Pfam" id="PF00550"/>
    </source>
</evidence>
<dbReference type="Pfam" id="PF00550">
    <property type="entry name" value="PP-binding"/>
    <property type="match status" value="1"/>
</dbReference>
<gene>
    <name evidence="2" type="ORF">CQA66_08755</name>
</gene>